<evidence type="ECO:0000256" key="4">
    <source>
        <dbReference type="ARBA" id="ARBA00022729"/>
    </source>
</evidence>
<dbReference type="PANTHER" id="PTHR22811">
    <property type="entry name" value="TRANSMEMBRANE EMP24 DOMAIN-CONTAINING PROTEIN"/>
    <property type="match status" value="1"/>
</dbReference>
<dbReference type="PROSITE" id="PS50866">
    <property type="entry name" value="GOLD"/>
    <property type="match status" value="1"/>
</dbReference>
<protein>
    <submittedName>
        <fullName evidence="12">Vesicle coat component</fullName>
    </submittedName>
</protein>
<keyword evidence="13" id="KW-1185">Reference proteome</keyword>
<keyword evidence="3 7" id="KW-0812">Transmembrane</keyword>
<dbReference type="Proteomes" id="UP000823405">
    <property type="component" value="Unassembled WGS sequence"/>
</dbReference>
<dbReference type="EMBL" id="JAAAIN010000305">
    <property type="protein sequence ID" value="KAG0316409.1"/>
    <property type="molecule type" value="Genomic_DNA"/>
</dbReference>
<evidence type="ECO:0000313" key="13">
    <source>
        <dbReference type="Proteomes" id="UP000823405"/>
    </source>
</evidence>
<evidence type="ECO:0000259" key="11">
    <source>
        <dbReference type="PROSITE" id="PS50866"/>
    </source>
</evidence>
<gene>
    <name evidence="12" type="primary">ERV25_1</name>
    <name evidence="12" type="ORF">BGZ97_006899</name>
</gene>
<dbReference type="OrthoDB" id="759142at2759"/>
<comment type="caution">
    <text evidence="12">The sequence shown here is derived from an EMBL/GenBank/DDBJ whole genome shotgun (WGS) entry which is preliminary data.</text>
</comment>
<organism evidence="12 13">
    <name type="scientific">Linnemannia gamsii</name>
    <dbReference type="NCBI Taxonomy" id="64522"/>
    <lineage>
        <taxon>Eukaryota</taxon>
        <taxon>Fungi</taxon>
        <taxon>Fungi incertae sedis</taxon>
        <taxon>Mucoromycota</taxon>
        <taxon>Mortierellomycotina</taxon>
        <taxon>Mortierellomycetes</taxon>
        <taxon>Mortierellales</taxon>
        <taxon>Mortierellaceae</taxon>
        <taxon>Linnemannia</taxon>
    </lineage>
</organism>
<evidence type="ECO:0000256" key="2">
    <source>
        <dbReference type="ARBA" id="ARBA00007104"/>
    </source>
</evidence>
<dbReference type="Pfam" id="PF01105">
    <property type="entry name" value="EMP24_GP25L"/>
    <property type="match status" value="1"/>
</dbReference>
<evidence type="ECO:0000256" key="1">
    <source>
        <dbReference type="ARBA" id="ARBA00004479"/>
    </source>
</evidence>
<keyword evidence="4 10" id="KW-0732">Signal</keyword>
<dbReference type="SMART" id="SM01190">
    <property type="entry name" value="EMP24_GP25L"/>
    <property type="match status" value="1"/>
</dbReference>
<feature type="transmembrane region" description="Helical" evidence="9">
    <location>
        <begin position="197"/>
        <end position="217"/>
    </location>
</feature>
<accession>A0A9P6URR4</accession>
<sequence>MTRKLFAAKVAFAAVAMLALSSSWVQTAQAIKFTIAGQDAGDARPICISHHVEADTEVVVKVKVGNGPHQKVSVEVTDDTIHQGQLWKKDNLSEELQRGAFLNKEAGDVVACFTNVLASGYKPDPKYTRVVDVDFEIGSETIDYLKLAEKEKLKPMEVELRKLEDLVKDIIEDMEHLQRREEKMRNTNESTNARVQWFSTMTMFVLIALGAWQIVYLKQFFRKKRLID</sequence>
<proteinExistence type="inferred from homology"/>
<keyword evidence="6 9" id="KW-0472">Membrane</keyword>
<dbReference type="GO" id="GO:0016020">
    <property type="term" value="C:membrane"/>
    <property type="evidence" value="ECO:0007669"/>
    <property type="project" value="UniProtKB-SubCell"/>
</dbReference>
<keyword evidence="8" id="KW-0175">Coiled coil</keyword>
<reference evidence="12" key="1">
    <citation type="journal article" date="2020" name="Fungal Divers.">
        <title>Resolving the Mortierellaceae phylogeny through synthesis of multi-gene phylogenetics and phylogenomics.</title>
        <authorList>
            <person name="Vandepol N."/>
            <person name="Liber J."/>
            <person name="Desiro A."/>
            <person name="Na H."/>
            <person name="Kennedy M."/>
            <person name="Barry K."/>
            <person name="Grigoriev I.V."/>
            <person name="Miller A.N."/>
            <person name="O'Donnell K."/>
            <person name="Stajich J.E."/>
            <person name="Bonito G."/>
        </authorList>
    </citation>
    <scope>NUCLEOTIDE SEQUENCE</scope>
    <source>
        <strain evidence="12">NVP60</strain>
    </source>
</reference>
<feature type="chain" id="PRO_5040288105" evidence="10">
    <location>
        <begin position="31"/>
        <end position="228"/>
    </location>
</feature>
<evidence type="ECO:0000256" key="3">
    <source>
        <dbReference type="ARBA" id="ARBA00022692"/>
    </source>
</evidence>
<evidence type="ECO:0000256" key="7">
    <source>
        <dbReference type="RuleBase" id="RU003827"/>
    </source>
</evidence>
<evidence type="ECO:0000313" key="12">
    <source>
        <dbReference type="EMBL" id="KAG0316409.1"/>
    </source>
</evidence>
<keyword evidence="5 9" id="KW-1133">Transmembrane helix</keyword>
<feature type="domain" description="GOLD" evidence="11">
    <location>
        <begin position="45"/>
        <end position="137"/>
    </location>
</feature>
<evidence type="ECO:0000256" key="6">
    <source>
        <dbReference type="ARBA" id="ARBA00023136"/>
    </source>
</evidence>
<dbReference type="AlphaFoldDB" id="A0A9P6URR4"/>
<evidence type="ECO:0000256" key="8">
    <source>
        <dbReference type="SAM" id="Coils"/>
    </source>
</evidence>
<evidence type="ECO:0000256" key="9">
    <source>
        <dbReference type="SAM" id="Phobius"/>
    </source>
</evidence>
<feature type="coiled-coil region" evidence="8">
    <location>
        <begin position="160"/>
        <end position="194"/>
    </location>
</feature>
<dbReference type="InterPro" id="IPR015720">
    <property type="entry name" value="Emp24-like"/>
</dbReference>
<feature type="signal peptide" evidence="10">
    <location>
        <begin position="1"/>
        <end position="30"/>
    </location>
</feature>
<evidence type="ECO:0000256" key="10">
    <source>
        <dbReference type="SAM" id="SignalP"/>
    </source>
</evidence>
<evidence type="ECO:0000256" key="5">
    <source>
        <dbReference type="ARBA" id="ARBA00022989"/>
    </source>
</evidence>
<name>A0A9P6URR4_9FUNG</name>
<dbReference type="InterPro" id="IPR009038">
    <property type="entry name" value="GOLD_dom"/>
</dbReference>
<comment type="subcellular location">
    <subcellularLocation>
        <location evidence="1 7">Membrane</location>
        <topology evidence="1 7">Single-pass type I membrane protein</topology>
    </subcellularLocation>
</comment>
<comment type="similarity">
    <text evidence="2 7">Belongs to the EMP24/GP25L family.</text>
</comment>